<gene>
    <name evidence="4" type="ORF">SAMN04487949_2324</name>
</gene>
<accession>A0A1G9UTT4</accession>
<keyword evidence="2" id="KW-0548">Nucleotidyltransferase</keyword>
<proteinExistence type="predicted"/>
<sequence length="391" mass="40205">MTVDDAVVISDAVVLAGGEGRRLRPLTTYQPKPMLPVANRPVLSYVLDALVENGIERATVVVGHGSDRIQTQFADDYRGLALSYVHQRLRLGSGHALAQAVGRVDGPFLVVNGDTVVDAAVVRQTIERYRATDAVATLAVAHSDTPEEYGVVITDHGVIADIDEHPTETRGYLVNVGVYVFSPAIFEALDQLSPRNGELQLTDAVEKLGGPVTSVLVTEGWLDPTTPWQLLAVTEALLAGDEVVVADSANVHESVVIDGPALIGPGCELAAGVVVCGGTCLQANVHVGPGTVLDRTLVFTDARIGGGACLRDSVVGTGCEIGAGTVSPGGRADVAGDAGSQDRRTGGVVADRAVVGPNATLLPGSSVGAYARVGPAVVVDGAVSQGMEVAC</sequence>
<feature type="domain" description="Nucleotidyl transferase" evidence="3">
    <location>
        <begin position="12"/>
        <end position="235"/>
    </location>
</feature>
<reference evidence="5" key="1">
    <citation type="submission" date="2016-10" db="EMBL/GenBank/DDBJ databases">
        <authorList>
            <person name="Varghese N."/>
            <person name="Submissions S."/>
        </authorList>
    </citation>
    <scope>NUCLEOTIDE SEQUENCE [LARGE SCALE GENOMIC DNA]</scope>
    <source>
        <strain evidence="5">CGMCC 1.10119</strain>
    </source>
</reference>
<dbReference type="InterPro" id="IPR050065">
    <property type="entry name" value="GlmU-like"/>
</dbReference>
<dbReference type="OrthoDB" id="15372at2157"/>
<dbReference type="InterPro" id="IPR005835">
    <property type="entry name" value="NTP_transferase_dom"/>
</dbReference>
<organism evidence="4 5">
    <name type="scientific">Halogranum gelatinilyticum</name>
    <dbReference type="NCBI Taxonomy" id="660521"/>
    <lineage>
        <taxon>Archaea</taxon>
        <taxon>Methanobacteriati</taxon>
        <taxon>Methanobacteriota</taxon>
        <taxon>Stenosarchaea group</taxon>
        <taxon>Halobacteria</taxon>
        <taxon>Halobacteriales</taxon>
        <taxon>Haloferacaceae</taxon>
    </lineage>
</organism>
<dbReference type="InterPro" id="IPR029044">
    <property type="entry name" value="Nucleotide-diphossugar_trans"/>
</dbReference>
<evidence type="ECO:0000256" key="1">
    <source>
        <dbReference type="ARBA" id="ARBA00022679"/>
    </source>
</evidence>
<evidence type="ECO:0000259" key="3">
    <source>
        <dbReference type="Pfam" id="PF00483"/>
    </source>
</evidence>
<dbReference type="Gene3D" id="2.160.10.10">
    <property type="entry name" value="Hexapeptide repeat proteins"/>
    <property type="match status" value="1"/>
</dbReference>
<keyword evidence="1 4" id="KW-0808">Transferase</keyword>
<dbReference type="PANTHER" id="PTHR43584:SF8">
    <property type="entry name" value="N-ACETYLMURAMATE ALPHA-1-PHOSPHATE URIDYLYLTRANSFERASE"/>
    <property type="match status" value="1"/>
</dbReference>
<dbReference type="EMBL" id="FNHL01000002">
    <property type="protein sequence ID" value="SDM62985.1"/>
    <property type="molecule type" value="Genomic_DNA"/>
</dbReference>
<evidence type="ECO:0000313" key="4">
    <source>
        <dbReference type="EMBL" id="SDM62985.1"/>
    </source>
</evidence>
<dbReference type="Gene3D" id="3.90.550.10">
    <property type="entry name" value="Spore Coat Polysaccharide Biosynthesis Protein SpsA, Chain A"/>
    <property type="match status" value="1"/>
</dbReference>
<dbReference type="PANTHER" id="PTHR43584">
    <property type="entry name" value="NUCLEOTIDYL TRANSFERASE"/>
    <property type="match status" value="1"/>
</dbReference>
<name>A0A1G9UTT4_9EURY</name>
<evidence type="ECO:0000313" key="5">
    <source>
        <dbReference type="Proteomes" id="UP000199451"/>
    </source>
</evidence>
<evidence type="ECO:0000256" key="2">
    <source>
        <dbReference type="ARBA" id="ARBA00022695"/>
    </source>
</evidence>
<dbReference type="SUPFAM" id="SSF53448">
    <property type="entry name" value="Nucleotide-diphospho-sugar transferases"/>
    <property type="match status" value="1"/>
</dbReference>
<dbReference type="RefSeq" id="WP_089697594.1">
    <property type="nucleotide sequence ID" value="NZ_FNHL01000002.1"/>
</dbReference>
<dbReference type="CDD" id="cd04181">
    <property type="entry name" value="NTP_transferase"/>
    <property type="match status" value="1"/>
</dbReference>
<dbReference type="Pfam" id="PF00483">
    <property type="entry name" value="NTP_transferase"/>
    <property type="match status" value="1"/>
</dbReference>
<dbReference type="STRING" id="660521.SAMN04487949_2324"/>
<dbReference type="GO" id="GO:0016779">
    <property type="term" value="F:nucleotidyltransferase activity"/>
    <property type="evidence" value="ECO:0007669"/>
    <property type="project" value="UniProtKB-KW"/>
</dbReference>
<dbReference type="AlphaFoldDB" id="A0A1G9UTT4"/>
<dbReference type="Proteomes" id="UP000199451">
    <property type="component" value="Unassembled WGS sequence"/>
</dbReference>
<protein>
    <submittedName>
        <fullName evidence="4">Glucose-1-phosphate thymidylyltransferase</fullName>
    </submittedName>
</protein>
<keyword evidence="5" id="KW-1185">Reference proteome</keyword>